<reference evidence="1 2" key="1">
    <citation type="submission" date="2024-05" db="EMBL/GenBank/DDBJ databases">
        <authorList>
            <person name="De Oliveira J.P."/>
            <person name="Noriler S.A."/>
            <person name="De Oliveira A.G."/>
            <person name="Sipoli D.S."/>
        </authorList>
    </citation>
    <scope>NUCLEOTIDE SEQUENCE [LARGE SCALE GENOMIC DNA]</scope>
    <source>
        <strain evidence="1 2">LABIM192</strain>
    </source>
</reference>
<gene>
    <name evidence="1" type="ORF">ABI908_11435</name>
</gene>
<sequence>MFQSHGYIDNASKLGDYCRASLNDENDRTHLPDVPNDTWELYKCLRLTDELLEIFGELEVFQQLAQAGYRLREEPTLIRWTYSGRNRGAADHYHHDGHFGKGGQVSLMLLLEENVGKTHMRLVPDSRHAFGRKMYDALWSMPFRGRGRLFRLNDWLIECFSKTIRLEGPKDRLYYFNAGDNLHKAFPVANTTRTIFHLNLTLFESRLTPQQLSKINPDAHAAYWRQLLDLEPVSRPQPCVIQS</sequence>
<dbReference type="EMBL" id="JBDXMI010000001">
    <property type="protein sequence ID" value="MEO9384707.1"/>
    <property type="molecule type" value="Genomic_DNA"/>
</dbReference>
<dbReference type="RefSeq" id="WP_347936441.1">
    <property type="nucleotide sequence ID" value="NZ_CP158160.1"/>
</dbReference>
<dbReference type="Proteomes" id="UP001462502">
    <property type="component" value="Unassembled WGS sequence"/>
</dbReference>
<organism evidence="1 2">
    <name type="scientific">Chromobacterium phragmitis</name>
    <dbReference type="NCBI Taxonomy" id="2202141"/>
    <lineage>
        <taxon>Bacteria</taxon>
        <taxon>Pseudomonadati</taxon>
        <taxon>Pseudomonadota</taxon>
        <taxon>Betaproteobacteria</taxon>
        <taxon>Neisseriales</taxon>
        <taxon>Chromobacteriaceae</taxon>
        <taxon>Chromobacterium</taxon>
    </lineage>
</organism>
<accession>A0ABV0ITT9</accession>
<name>A0ABV0ITT9_9NEIS</name>
<keyword evidence="2" id="KW-1185">Reference proteome</keyword>
<evidence type="ECO:0008006" key="3">
    <source>
        <dbReference type="Google" id="ProtNLM"/>
    </source>
</evidence>
<protein>
    <recommendedName>
        <fullName evidence="3">Fe2OG dioxygenase domain-containing protein</fullName>
    </recommendedName>
</protein>
<proteinExistence type="predicted"/>
<comment type="caution">
    <text evidence="1">The sequence shown here is derived from an EMBL/GenBank/DDBJ whole genome shotgun (WGS) entry which is preliminary data.</text>
</comment>
<evidence type="ECO:0000313" key="1">
    <source>
        <dbReference type="EMBL" id="MEO9384707.1"/>
    </source>
</evidence>
<evidence type="ECO:0000313" key="2">
    <source>
        <dbReference type="Proteomes" id="UP001462502"/>
    </source>
</evidence>